<gene>
    <name evidence="2" type="ORF">MSEDJ_31150</name>
</gene>
<feature type="transmembrane region" description="Helical" evidence="1">
    <location>
        <begin position="58"/>
        <end position="78"/>
    </location>
</feature>
<evidence type="ECO:0008006" key="4">
    <source>
        <dbReference type="Google" id="ProtNLM"/>
    </source>
</evidence>
<name>A0A7I7QRJ6_9MYCO</name>
<keyword evidence="3" id="KW-1185">Reference proteome</keyword>
<evidence type="ECO:0000256" key="1">
    <source>
        <dbReference type="SAM" id="Phobius"/>
    </source>
</evidence>
<proteinExistence type="predicted"/>
<dbReference type="EMBL" id="AP022588">
    <property type="protein sequence ID" value="BBY29019.1"/>
    <property type="molecule type" value="Genomic_DNA"/>
</dbReference>
<keyword evidence="1" id="KW-0472">Membrane</keyword>
<keyword evidence="1" id="KW-0812">Transmembrane</keyword>
<protein>
    <recommendedName>
        <fullName evidence="4">UsfY protein</fullName>
    </recommendedName>
</protein>
<evidence type="ECO:0000313" key="2">
    <source>
        <dbReference type="EMBL" id="BBY29019.1"/>
    </source>
</evidence>
<evidence type="ECO:0000313" key="3">
    <source>
        <dbReference type="Proteomes" id="UP000467193"/>
    </source>
</evidence>
<dbReference type="Proteomes" id="UP000467193">
    <property type="component" value="Chromosome"/>
</dbReference>
<accession>A0A7I7QRJ6</accession>
<dbReference type="KEGG" id="msei:MSEDJ_31150"/>
<reference evidence="2 3" key="1">
    <citation type="journal article" date="2019" name="Emerg. Microbes Infect.">
        <title>Comprehensive subspecies identification of 175 nontuberculous mycobacteria species based on 7547 genomic profiles.</title>
        <authorList>
            <person name="Matsumoto Y."/>
            <person name="Kinjo T."/>
            <person name="Motooka D."/>
            <person name="Nabeya D."/>
            <person name="Jung N."/>
            <person name="Uechi K."/>
            <person name="Horii T."/>
            <person name="Iida T."/>
            <person name="Fujita J."/>
            <person name="Nakamura S."/>
        </authorList>
    </citation>
    <scope>NUCLEOTIDE SEQUENCE [LARGE SCALE GENOMIC DNA]</scope>
    <source>
        <strain evidence="2 3">JCM 17899</strain>
    </source>
</reference>
<keyword evidence="1" id="KW-1133">Transmembrane helix</keyword>
<dbReference type="AlphaFoldDB" id="A0A7I7QRJ6"/>
<organism evidence="2 3">
    <name type="scientific">Mycolicibacterium sediminis</name>
    <dbReference type="NCBI Taxonomy" id="1286180"/>
    <lineage>
        <taxon>Bacteria</taxon>
        <taxon>Bacillati</taxon>
        <taxon>Actinomycetota</taxon>
        <taxon>Actinomycetes</taxon>
        <taxon>Mycobacteriales</taxon>
        <taxon>Mycobacteriaceae</taxon>
        <taxon>Mycolicibacterium</taxon>
    </lineage>
</organism>
<feature type="transmembrane region" description="Helical" evidence="1">
    <location>
        <begin position="33"/>
        <end position="52"/>
    </location>
</feature>
<sequence>MTNNNGHDSAGSLVGAGPVAGETLKDRTSWPGYGLIVLSLFALASGLTALATGHGGPAAGALTVAVIAMVAGIAWTVVRHRRLSLQISTGTPERPEDLGPVT</sequence>